<proteinExistence type="predicted"/>
<reference evidence="2 3" key="1">
    <citation type="journal article" date="2017" name="Nat. Commun.">
        <title>Genome assembly with in vitro proximity ligation data and whole-genome triplication in lettuce.</title>
        <authorList>
            <person name="Reyes-Chin-Wo S."/>
            <person name="Wang Z."/>
            <person name="Yang X."/>
            <person name="Kozik A."/>
            <person name="Arikit S."/>
            <person name="Song C."/>
            <person name="Xia L."/>
            <person name="Froenicke L."/>
            <person name="Lavelle D.O."/>
            <person name="Truco M.J."/>
            <person name="Xia R."/>
            <person name="Zhu S."/>
            <person name="Xu C."/>
            <person name="Xu H."/>
            <person name="Xu X."/>
            <person name="Cox K."/>
            <person name="Korf I."/>
            <person name="Meyers B.C."/>
            <person name="Michelmore R.W."/>
        </authorList>
    </citation>
    <scope>NUCLEOTIDE SEQUENCE [LARGE SCALE GENOMIC DNA]</scope>
    <source>
        <strain evidence="3">cv. Salinas</strain>
        <tissue evidence="2">Seedlings</tissue>
    </source>
</reference>
<gene>
    <name evidence="2" type="ORF">LSAT_V11C900500040</name>
</gene>
<keyword evidence="1" id="KW-1133">Transmembrane helix</keyword>
<keyword evidence="1" id="KW-0472">Membrane</keyword>
<dbReference type="Proteomes" id="UP000235145">
    <property type="component" value="Unassembled WGS sequence"/>
</dbReference>
<evidence type="ECO:0000256" key="1">
    <source>
        <dbReference type="SAM" id="Phobius"/>
    </source>
</evidence>
<protein>
    <submittedName>
        <fullName evidence="2">Uncharacterized protein</fullName>
    </submittedName>
</protein>
<organism evidence="2 3">
    <name type="scientific">Lactuca sativa</name>
    <name type="common">Garden lettuce</name>
    <dbReference type="NCBI Taxonomy" id="4236"/>
    <lineage>
        <taxon>Eukaryota</taxon>
        <taxon>Viridiplantae</taxon>
        <taxon>Streptophyta</taxon>
        <taxon>Embryophyta</taxon>
        <taxon>Tracheophyta</taxon>
        <taxon>Spermatophyta</taxon>
        <taxon>Magnoliopsida</taxon>
        <taxon>eudicotyledons</taxon>
        <taxon>Gunneridae</taxon>
        <taxon>Pentapetalae</taxon>
        <taxon>asterids</taxon>
        <taxon>campanulids</taxon>
        <taxon>Asterales</taxon>
        <taxon>Asteraceae</taxon>
        <taxon>Cichorioideae</taxon>
        <taxon>Cichorieae</taxon>
        <taxon>Lactucinae</taxon>
        <taxon>Lactuca</taxon>
    </lineage>
</organism>
<comment type="caution">
    <text evidence="2">The sequence shown here is derived from an EMBL/GenBank/DDBJ whole genome shotgun (WGS) entry which is preliminary data.</text>
</comment>
<dbReference type="EMBL" id="NBSK02000009">
    <property type="protein sequence ID" value="KAJ0186236.1"/>
    <property type="molecule type" value="Genomic_DNA"/>
</dbReference>
<evidence type="ECO:0000313" key="2">
    <source>
        <dbReference type="EMBL" id="KAJ0186236.1"/>
    </source>
</evidence>
<feature type="transmembrane region" description="Helical" evidence="1">
    <location>
        <begin position="6"/>
        <end position="26"/>
    </location>
</feature>
<dbReference type="AlphaFoldDB" id="A0A9R1UFT9"/>
<sequence>MYVTLVLPFTALFFMSKVLFLLYDFIRGQSPIRVIVSDDFDEEPIDNSFEFHPRDEEGDEYDEGEVVVVLLDNQAPHTKYVQGSKVCHIIVFPDRIPGREIIKFVGKKIVSVKTKSRKP</sequence>
<keyword evidence="3" id="KW-1185">Reference proteome</keyword>
<keyword evidence="1" id="KW-0812">Transmembrane</keyword>
<accession>A0A9R1UFT9</accession>
<evidence type="ECO:0000313" key="3">
    <source>
        <dbReference type="Proteomes" id="UP000235145"/>
    </source>
</evidence>
<name>A0A9R1UFT9_LACSA</name>